<evidence type="ECO:0000313" key="2">
    <source>
        <dbReference type="Proteomes" id="UP000030746"/>
    </source>
</evidence>
<proteinExistence type="predicted"/>
<dbReference type="KEGG" id="lgi:LOTGIDRAFT_146596"/>
<dbReference type="HOGENOM" id="CLU_1639617_0_0_1"/>
<dbReference type="CTD" id="20235130"/>
<dbReference type="InterPro" id="IPR026103">
    <property type="entry name" value="HARBI1_animal"/>
</dbReference>
<dbReference type="RefSeq" id="XP_009066794.1">
    <property type="nucleotide sequence ID" value="XM_009068546.1"/>
</dbReference>
<evidence type="ECO:0000313" key="1">
    <source>
        <dbReference type="EMBL" id="ESO82518.1"/>
    </source>
</evidence>
<feature type="non-terminal residue" evidence="1">
    <location>
        <position position="1"/>
    </location>
</feature>
<dbReference type="Proteomes" id="UP000030746">
    <property type="component" value="Unassembled WGS sequence"/>
</dbReference>
<dbReference type="OrthoDB" id="6124071at2759"/>
<organism evidence="1 2">
    <name type="scientific">Lottia gigantea</name>
    <name type="common">Giant owl limpet</name>
    <dbReference type="NCBI Taxonomy" id="225164"/>
    <lineage>
        <taxon>Eukaryota</taxon>
        <taxon>Metazoa</taxon>
        <taxon>Spiralia</taxon>
        <taxon>Lophotrochozoa</taxon>
        <taxon>Mollusca</taxon>
        <taxon>Gastropoda</taxon>
        <taxon>Patellogastropoda</taxon>
        <taxon>Lottioidea</taxon>
        <taxon>Lottiidae</taxon>
        <taxon>Lottia</taxon>
    </lineage>
</organism>
<gene>
    <name evidence="1" type="ORF">LOTGIDRAFT_146596</name>
</gene>
<reference evidence="1 2" key="1">
    <citation type="journal article" date="2013" name="Nature">
        <title>Insights into bilaterian evolution from three spiralian genomes.</title>
        <authorList>
            <person name="Simakov O."/>
            <person name="Marletaz F."/>
            <person name="Cho S.J."/>
            <person name="Edsinger-Gonzales E."/>
            <person name="Havlak P."/>
            <person name="Hellsten U."/>
            <person name="Kuo D.H."/>
            <person name="Larsson T."/>
            <person name="Lv J."/>
            <person name="Arendt D."/>
            <person name="Savage R."/>
            <person name="Osoegawa K."/>
            <person name="de Jong P."/>
            <person name="Grimwood J."/>
            <person name="Chapman J.A."/>
            <person name="Shapiro H."/>
            <person name="Aerts A."/>
            <person name="Otillar R.P."/>
            <person name="Terry A.Y."/>
            <person name="Boore J.L."/>
            <person name="Grigoriev I.V."/>
            <person name="Lindberg D.R."/>
            <person name="Seaver E.C."/>
            <person name="Weisblat D.A."/>
            <person name="Putnam N.H."/>
            <person name="Rokhsar D.S."/>
        </authorList>
    </citation>
    <scope>NUCLEOTIDE SEQUENCE [LARGE SCALE GENOMIC DNA]</scope>
</reference>
<dbReference type="GeneID" id="20235130"/>
<sequence>NKLKTYAQTEYFETETRYRLSRPMILDLCRTFQTAPARPTARSCAFPVSFQIMVALRFYATGSFQMVNADVHNISRPSVSKITRDVTACLKRVCNDYIKMPTDQTGLRNIMRGFHEKTDIPSVVGAIDGTHIRIKAPTEDKHLYINRKATILLMFKQFSIQI</sequence>
<name>V3YWU6_LOTGI</name>
<evidence type="ECO:0008006" key="3">
    <source>
        <dbReference type="Google" id="ProtNLM"/>
    </source>
</evidence>
<keyword evidence="2" id="KW-1185">Reference proteome</keyword>
<dbReference type="EMBL" id="KB203864">
    <property type="protein sequence ID" value="ESO82518.1"/>
    <property type="molecule type" value="Genomic_DNA"/>
</dbReference>
<dbReference type="OMA" id="WRTSSIC"/>
<dbReference type="AlphaFoldDB" id="V3YWU6"/>
<dbReference type="PRINTS" id="PR02086">
    <property type="entry name" value="PUTNUCHARBI1"/>
</dbReference>
<accession>V3YWU6</accession>
<protein>
    <recommendedName>
        <fullName evidence="3">Nuclease HARBI1</fullName>
    </recommendedName>
</protein>